<reference evidence="2" key="1">
    <citation type="submission" date="2017-02" db="EMBL/GenBank/DDBJ databases">
        <authorList>
            <person name="Varghese N."/>
            <person name="Submissions S."/>
        </authorList>
    </citation>
    <scope>NUCLEOTIDE SEQUENCE [LARGE SCALE GENOMIC DNA]</scope>
    <source>
        <strain evidence="2">ATCC BAA-73</strain>
    </source>
</reference>
<gene>
    <name evidence="1" type="ORF">SAMN02745118_00201</name>
</gene>
<dbReference type="Proteomes" id="UP000190625">
    <property type="component" value="Unassembled WGS sequence"/>
</dbReference>
<evidence type="ECO:0000313" key="1">
    <source>
        <dbReference type="EMBL" id="SJZ31318.1"/>
    </source>
</evidence>
<dbReference type="AlphaFoldDB" id="A0A1T4JME3"/>
<name>A0A1T4JME3_9FIRM</name>
<keyword evidence="2" id="KW-1185">Reference proteome</keyword>
<dbReference type="STRING" id="142842.SAMN02745118_00201"/>
<evidence type="ECO:0000313" key="2">
    <source>
        <dbReference type="Proteomes" id="UP000190625"/>
    </source>
</evidence>
<dbReference type="EMBL" id="FUWM01000003">
    <property type="protein sequence ID" value="SJZ31318.1"/>
    <property type="molecule type" value="Genomic_DNA"/>
</dbReference>
<sequence length="74" mass="8881">MEYKDELKTRIHKVKNRLSNDEISEHTKKKLKEELQTLMIDYNELKTPQKVTIEDTNQAPYAVFDVEDVNKHYD</sequence>
<proteinExistence type="predicted"/>
<dbReference type="OrthoDB" id="9935564at2"/>
<protein>
    <submittedName>
        <fullName evidence="1">Uncharacterized protein</fullName>
    </submittedName>
</protein>
<dbReference type="RefSeq" id="WP_078808731.1">
    <property type="nucleotide sequence ID" value="NZ_FUWM01000003.1"/>
</dbReference>
<accession>A0A1T4JME3</accession>
<organism evidence="1 2">
    <name type="scientific">Selenihalanaerobacter shriftii</name>
    <dbReference type="NCBI Taxonomy" id="142842"/>
    <lineage>
        <taxon>Bacteria</taxon>
        <taxon>Bacillati</taxon>
        <taxon>Bacillota</taxon>
        <taxon>Clostridia</taxon>
        <taxon>Halanaerobiales</taxon>
        <taxon>Halobacteroidaceae</taxon>
        <taxon>Selenihalanaerobacter</taxon>
    </lineage>
</organism>